<evidence type="ECO:0000256" key="12">
    <source>
        <dbReference type="ARBA" id="ARBA00047589"/>
    </source>
</evidence>
<evidence type="ECO:0000256" key="11">
    <source>
        <dbReference type="ARBA" id="ARBA00033077"/>
    </source>
</evidence>
<sequence length="287" mass="31579">MNQQLIDRIVGEILEKLNLPVASATTLPTNAFPIAVSARHIHLSQEHVETLFGKGYELTKKVDLSQPNQFAANETVVIAGPKGSIERVRVLGPARALTQAEVSFTDAFKLGVKAPIRESGDIAGSAPFTIIGPNGSLNLEEGLIIAQAHIHMEPKDAARLNVSDNEFVNVEVDGTRPVTFRKVKIRVSDRYRLEMHIDTDEANAGFIGQGAIGRIIRPGEETSPVDAKEEIREILVNKQYLFKKKLLSRDDLRDIEETEIIIEKGTIVTALAYDVARELGKSISVRQ</sequence>
<dbReference type="InterPro" id="IPR008300">
    <property type="entry name" value="PTAC"/>
</dbReference>
<evidence type="ECO:0000256" key="5">
    <source>
        <dbReference type="ARBA" id="ARBA00022679"/>
    </source>
</evidence>
<evidence type="ECO:0000256" key="2">
    <source>
        <dbReference type="ARBA" id="ARBA00007342"/>
    </source>
</evidence>
<keyword evidence="8" id="KW-0012">Acyltransferase</keyword>
<dbReference type="GO" id="GO:0016301">
    <property type="term" value="F:kinase activity"/>
    <property type="evidence" value="ECO:0007669"/>
    <property type="project" value="UniProtKB-KW"/>
</dbReference>
<dbReference type="RefSeq" id="WP_065525618.1">
    <property type="nucleotide sequence ID" value="NZ_CP016543.2"/>
</dbReference>
<evidence type="ECO:0000256" key="10">
    <source>
        <dbReference type="ARBA" id="ARBA00030939"/>
    </source>
</evidence>
<dbReference type="GO" id="GO:0046872">
    <property type="term" value="F:metal ion binding"/>
    <property type="evidence" value="ECO:0007669"/>
    <property type="project" value="UniProtKB-KW"/>
</dbReference>
<evidence type="ECO:0000256" key="6">
    <source>
        <dbReference type="ARBA" id="ARBA00022723"/>
    </source>
</evidence>
<comment type="catalytic activity">
    <reaction evidence="12">
        <text>propanoyl-CoA + phosphate = propanoyl phosphate + CoA</text>
        <dbReference type="Rhea" id="RHEA:28046"/>
        <dbReference type="ChEBI" id="CHEBI:43474"/>
        <dbReference type="ChEBI" id="CHEBI:57287"/>
        <dbReference type="ChEBI" id="CHEBI:57392"/>
        <dbReference type="ChEBI" id="CHEBI:58933"/>
        <dbReference type="EC" id="2.3.1.222"/>
    </reaction>
</comment>
<gene>
    <name evidence="13" type="ORF">BCM40_03720</name>
</gene>
<keyword evidence="13" id="KW-0418">Kinase</keyword>
<name>A0A1C7EER1_9BACL</name>
<evidence type="ECO:0000256" key="1">
    <source>
        <dbReference type="ARBA" id="ARBA00001947"/>
    </source>
</evidence>
<keyword evidence="5" id="KW-0808">Transferase</keyword>
<evidence type="ECO:0000256" key="9">
    <source>
        <dbReference type="ARBA" id="ARBA00030044"/>
    </source>
</evidence>
<dbReference type="AlphaFoldDB" id="A0A1C7EER1"/>
<dbReference type="EC" id="2.3.1.222" evidence="3"/>
<dbReference type="Pfam" id="PF06130">
    <property type="entry name" value="PTAC"/>
    <property type="match status" value="1"/>
</dbReference>
<dbReference type="EMBL" id="CP016543">
    <property type="protein sequence ID" value="ANU22513.1"/>
    <property type="molecule type" value="Genomic_DNA"/>
</dbReference>
<organism evidence="13 14">
    <name type="scientific">Planococcus donghaensis</name>
    <dbReference type="NCBI Taxonomy" id="414778"/>
    <lineage>
        <taxon>Bacteria</taxon>
        <taxon>Bacillati</taxon>
        <taxon>Bacillota</taxon>
        <taxon>Bacilli</taxon>
        <taxon>Bacillales</taxon>
        <taxon>Caryophanaceae</taxon>
        <taxon>Planococcus</taxon>
    </lineage>
</organism>
<dbReference type="Proteomes" id="UP000092495">
    <property type="component" value="Chromosome"/>
</dbReference>
<comment type="cofactor">
    <cofactor evidence="1">
        <name>Zn(2+)</name>
        <dbReference type="ChEBI" id="CHEBI:29105"/>
    </cofactor>
</comment>
<dbReference type="GO" id="GO:0016747">
    <property type="term" value="F:acyltransferase activity, transferring groups other than amino-acyl groups"/>
    <property type="evidence" value="ECO:0007669"/>
    <property type="project" value="InterPro"/>
</dbReference>
<evidence type="ECO:0000256" key="8">
    <source>
        <dbReference type="ARBA" id="ARBA00023315"/>
    </source>
</evidence>
<dbReference type="OrthoDB" id="9784365at2"/>
<dbReference type="KEGG" id="pdg:BCM40_03720"/>
<dbReference type="PANTHER" id="PTHR39453">
    <property type="entry name" value="PHOSPHATE PROPANOYLTRANSFERASE"/>
    <property type="match status" value="1"/>
</dbReference>
<reference evidence="13" key="1">
    <citation type="submission" date="2016-10" db="EMBL/GenBank/DDBJ databases">
        <authorList>
            <person name="See-Too W.S."/>
        </authorList>
    </citation>
    <scope>NUCLEOTIDE SEQUENCE</scope>
    <source>
        <strain evidence="13">DSM 22276</strain>
    </source>
</reference>
<comment type="similarity">
    <text evidence="2">Belongs to the PduL family.</text>
</comment>
<keyword evidence="6" id="KW-0479">Metal-binding</keyword>
<evidence type="ECO:0000256" key="3">
    <source>
        <dbReference type="ARBA" id="ARBA00012206"/>
    </source>
</evidence>
<evidence type="ECO:0000313" key="13">
    <source>
        <dbReference type="EMBL" id="ANU22513.1"/>
    </source>
</evidence>
<evidence type="ECO:0000256" key="7">
    <source>
        <dbReference type="ARBA" id="ARBA00022833"/>
    </source>
</evidence>
<evidence type="ECO:0000313" key="14">
    <source>
        <dbReference type="Proteomes" id="UP000092495"/>
    </source>
</evidence>
<dbReference type="STRING" id="414778.BCM40_03720"/>
<protein>
    <recommendedName>
        <fullName evidence="4">Phosphate propanoyltransferase</fullName>
        <ecNumber evidence="3">2.3.1.222</ecNumber>
    </recommendedName>
    <alternativeName>
        <fullName evidence="10">Phosphate acyltransferase PduL</fullName>
    </alternativeName>
    <alternativeName>
        <fullName evidence="9">Phosphotransacylase PduL</fullName>
    </alternativeName>
    <alternativeName>
        <fullName evidence="11">Propanediol utilization protein PduL</fullName>
    </alternativeName>
</protein>
<dbReference type="NCBIfam" id="NF011652">
    <property type="entry name" value="PRK15070.1"/>
    <property type="match status" value="1"/>
</dbReference>
<dbReference type="PANTHER" id="PTHR39453:SF1">
    <property type="entry name" value="PHOSPHATE PROPANOYLTRANSFERASE"/>
    <property type="match status" value="1"/>
</dbReference>
<accession>A0A1C7EER1</accession>
<keyword evidence="14" id="KW-1185">Reference proteome</keyword>
<proteinExistence type="inferred from homology"/>
<evidence type="ECO:0000256" key="4">
    <source>
        <dbReference type="ARBA" id="ARBA00020837"/>
    </source>
</evidence>
<keyword evidence="7" id="KW-0862">Zinc</keyword>